<protein>
    <submittedName>
        <fullName evidence="9">Phosphatase PAP2 family protein</fullName>
    </submittedName>
</protein>
<organism evidence="9 10">
    <name type="scientific">Clostridium muellerianum</name>
    <dbReference type="NCBI Taxonomy" id="2716538"/>
    <lineage>
        <taxon>Bacteria</taxon>
        <taxon>Bacillati</taxon>
        <taxon>Bacillota</taxon>
        <taxon>Clostridia</taxon>
        <taxon>Eubacteriales</taxon>
        <taxon>Clostridiaceae</taxon>
        <taxon>Clostridium</taxon>
    </lineage>
</organism>
<keyword evidence="10" id="KW-1185">Reference proteome</keyword>
<keyword evidence="4" id="KW-0378">Hydrolase</keyword>
<feature type="transmembrane region" description="Helical" evidence="7">
    <location>
        <begin position="131"/>
        <end position="151"/>
    </location>
</feature>
<gene>
    <name evidence="9" type="ORF">HBE96_20030</name>
</gene>
<evidence type="ECO:0000259" key="8">
    <source>
        <dbReference type="SMART" id="SM00014"/>
    </source>
</evidence>
<dbReference type="SMART" id="SM00014">
    <property type="entry name" value="acidPPc"/>
    <property type="match status" value="1"/>
</dbReference>
<evidence type="ECO:0000256" key="6">
    <source>
        <dbReference type="ARBA" id="ARBA00023136"/>
    </source>
</evidence>
<evidence type="ECO:0000256" key="2">
    <source>
        <dbReference type="ARBA" id="ARBA00022475"/>
    </source>
</evidence>
<dbReference type="GO" id="GO:0005886">
    <property type="term" value="C:plasma membrane"/>
    <property type="evidence" value="ECO:0007669"/>
    <property type="project" value="UniProtKB-SubCell"/>
</dbReference>
<dbReference type="SUPFAM" id="SSF48317">
    <property type="entry name" value="Acid phosphatase/Vanadium-dependent haloperoxidase"/>
    <property type="match status" value="1"/>
</dbReference>
<dbReference type="GO" id="GO:0016787">
    <property type="term" value="F:hydrolase activity"/>
    <property type="evidence" value="ECO:0007669"/>
    <property type="project" value="UniProtKB-KW"/>
</dbReference>
<evidence type="ECO:0000313" key="9">
    <source>
        <dbReference type="EMBL" id="NMM64889.1"/>
    </source>
</evidence>
<keyword evidence="6 7" id="KW-0472">Membrane</keyword>
<evidence type="ECO:0000256" key="3">
    <source>
        <dbReference type="ARBA" id="ARBA00022692"/>
    </source>
</evidence>
<dbReference type="Proteomes" id="UP000537131">
    <property type="component" value="Unassembled WGS sequence"/>
</dbReference>
<feature type="domain" description="Phosphatidic acid phosphatase type 2/haloperoxidase" evidence="8">
    <location>
        <begin position="62"/>
        <end position="172"/>
    </location>
</feature>
<dbReference type="PANTHER" id="PTHR14969:SF62">
    <property type="entry name" value="DECAPRENYLPHOSPHORYL-5-PHOSPHORIBOSE PHOSPHATASE RV3807C-RELATED"/>
    <property type="match status" value="1"/>
</dbReference>
<comment type="caution">
    <text evidence="9">The sequence shown here is derived from an EMBL/GenBank/DDBJ whole genome shotgun (WGS) entry which is preliminary data.</text>
</comment>
<dbReference type="InterPro" id="IPR036938">
    <property type="entry name" value="PAP2/HPO_sf"/>
</dbReference>
<evidence type="ECO:0000256" key="4">
    <source>
        <dbReference type="ARBA" id="ARBA00022801"/>
    </source>
</evidence>
<dbReference type="Pfam" id="PF01569">
    <property type="entry name" value="PAP2"/>
    <property type="match status" value="1"/>
</dbReference>
<accession>A0A7Y0HPC6</accession>
<evidence type="ECO:0000256" key="7">
    <source>
        <dbReference type="SAM" id="Phobius"/>
    </source>
</evidence>
<dbReference type="Gene3D" id="1.20.144.10">
    <property type="entry name" value="Phosphatidic acid phosphatase type 2/haloperoxidase"/>
    <property type="match status" value="1"/>
</dbReference>
<dbReference type="AlphaFoldDB" id="A0A7Y0HPC6"/>
<reference evidence="9 10" key="1">
    <citation type="submission" date="2020-06" db="EMBL/GenBank/DDBJ databases">
        <title>Complete Genome Sequence of Clostridium muelleri sp. nov. P21T, an Acid-Alcohol Producing Acetogen Isolated from Old Hay.</title>
        <authorList>
            <person name="Duncan K.E."/>
            <person name="Tanner R.S."/>
        </authorList>
    </citation>
    <scope>NUCLEOTIDE SEQUENCE [LARGE SCALE GENOMIC DNA]</scope>
    <source>
        <strain evidence="9 10">P21</strain>
    </source>
</reference>
<evidence type="ECO:0000313" key="10">
    <source>
        <dbReference type="Proteomes" id="UP000537131"/>
    </source>
</evidence>
<dbReference type="EMBL" id="JABBNI010000058">
    <property type="protein sequence ID" value="NMM64889.1"/>
    <property type="molecule type" value="Genomic_DNA"/>
</dbReference>
<keyword evidence="5 7" id="KW-1133">Transmembrane helix</keyword>
<evidence type="ECO:0000256" key="5">
    <source>
        <dbReference type="ARBA" id="ARBA00022989"/>
    </source>
</evidence>
<comment type="subcellular location">
    <subcellularLocation>
        <location evidence="1">Cell membrane</location>
        <topology evidence="1">Multi-pass membrane protein</topology>
    </subcellularLocation>
</comment>
<name>A0A7Y0HPC6_9CLOT</name>
<dbReference type="InterPro" id="IPR000326">
    <property type="entry name" value="PAP2/HPO"/>
</dbReference>
<keyword evidence="2" id="KW-1003">Cell membrane</keyword>
<feature type="transmembrane region" description="Helical" evidence="7">
    <location>
        <begin position="157"/>
        <end position="175"/>
    </location>
</feature>
<dbReference type="PANTHER" id="PTHR14969">
    <property type="entry name" value="SPHINGOSINE-1-PHOSPHATE PHOSPHOHYDROLASE"/>
    <property type="match status" value="1"/>
</dbReference>
<feature type="transmembrane region" description="Helical" evidence="7">
    <location>
        <begin position="33"/>
        <end position="55"/>
    </location>
</feature>
<proteinExistence type="predicted"/>
<sequence>MIMKMMLAIQDLDNYILLSIKNKMHGYVMDKTMVLITSLGNGGIIWIVISILLMSNKEYRNIGFMTSETLILSTIIGEGIVKHLVRRIRPCNHLNENKLLIAEPKSYSFPSGHTLSSFAVAGVLSMYFAEYSFIFIGIAFLIALSRLYLYVHYPTDVIAGIIFGLLCSKLVFIILQQGYFEKIIVVYKNM</sequence>
<keyword evidence="3 7" id="KW-0812">Transmembrane</keyword>
<evidence type="ECO:0000256" key="1">
    <source>
        <dbReference type="ARBA" id="ARBA00004651"/>
    </source>
</evidence>